<reference evidence="1" key="1">
    <citation type="submission" date="2023-03" db="UniProtKB">
        <authorList>
            <consortium name="EnsemblPlants"/>
        </authorList>
    </citation>
    <scope>IDENTIFICATION</scope>
</reference>
<dbReference type="Gramene" id="MELO3C034886.2.1">
    <property type="protein sequence ID" value="MELO3C034886.2.1"/>
    <property type="gene ID" value="MELO3C034886.2"/>
</dbReference>
<accession>A0A9I9EK59</accession>
<protein>
    <submittedName>
        <fullName evidence="1">Uncharacterized protein</fullName>
    </submittedName>
</protein>
<organism evidence="1">
    <name type="scientific">Cucumis melo</name>
    <name type="common">Muskmelon</name>
    <dbReference type="NCBI Taxonomy" id="3656"/>
    <lineage>
        <taxon>Eukaryota</taxon>
        <taxon>Viridiplantae</taxon>
        <taxon>Streptophyta</taxon>
        <taxon>Embryophyta</taxon>
        <taxon>Tracheophyta</taxon>
        <taxon>Spermatophyta</taxon>
        <taxon>Magnoliopsida</taxon>
        <taxon>eudicotyledons</taxon>
        <taxon>Gunneridae</taxon>
        <taxon>Pentapetalae</taxon>
        <taxon>rosids</taxon>
        <taxon>fabids</taxon>
        <taxon>Cucurbitales</taxon>
        <taxon>Cucurbitaceae</taxon>
        <taxon>Benincaseae</taxon>
        <taxon>Cucumis</taxon>
    </lineage>
</organism>
<proteinExistence type="predicted"/>
<evidence type="ECO:0000313" key="1">
    <source>
        <dbReference type="EnsemblPlants" id="MELO3C034886.2.1"/>
    </source>
</evidence>
<sequence length="149" mass="16823">MSCHFTSSSITEIPLAATTLSLFVSSTSSPPWIILLFIRTFMDTTTNFDTTGALSYLDQAKTYSQLNTRTKEEKCRELFNFGMDATNELEQIIQSSFGLVLVFVNVKLDLNCDSYDKEYFPTKLPLTFLASRVHLPTHFGKFSTIVGHQ</sequence>
<dbReference type="AlphaFoldDB" id="A0A9I9EK59"/>
<name>A0A9I9EK59_CUCME</name>
<dbReference type="EnsemblPlants" id="MELO3C034886.2.1">
    <property type="protein sequence ID" value="MELO3C034886.2.1"/>
    <property type="gene ID" value="MELO3C034886.2"/>
</dbReference>